<dbReference type="PROSITE" id="PS51387">
    <property type="entry name" value="FAD_PCMH"/>
    <property type="match status" value="1"/>
</dbReference>
<dbReference type="Pfam" id="PF01565">
    <property type="entry name" value="FAD_binding_4"/>
    <property type="match status" value="1"/>
</dbReference>
<accession>A0ABU0DC89</accession>
<evidence type="ECO:0000313" key="6">
    <source>
        <dbReference type="Proteomes" id="UP001238467"/>
    </source>
</evidence>
<feature type="domain" description="FAD-binding PCMH-type" evidence="4">
    <location>
        <begin position="39"/>
        <end position="221"/>
    </location>
</feature>
<evidence type="ECO:0000256" key="2">
    <source>
        <dbReference type="ARBA" id="ARBA00022630"/>
    </source>
</evidence>
<protein>
    <submittedName>
        <fullName evidence="5">FAD/FMN-containing dehydrogenase</fullName>
    </submittedName>
</protein>
<dbReference type="PANTHER" id="PTHR43716">
    <property type="entry name" value="D-2-HYDROXYGLUTARATE DEHYDROGENASE, MITOCHONDRIAL"/>
    <property type="match status" value="1"/>
</dbReference>
<dbReference type="Gene3D" id="3.30.465.10">
    <property type="match status" value="1"/>
</dbReference>
<dbReference type="InterPro" id="IPR006094">
    <property type="entry name" value="Oxid_FAD_bind_N"/>
</dbReference>
<proteinExistence type="inferred from homology"/>
<dbReference type="InterPro" id="IPR016169">
    <property type="entry name" value="FAD-bd_PCMH_sub2"/>
</dbReference>
<dbReference type="Gene3D" id="1.10.45.10">
    <property type="entry name" value="Vanillyl-alcohol Oxidase, Chain A, domain 4"/>
    <property type="match status" value="1"/>
</dbReference>
<organism evidence="5 6">
    <name type="scientific">Ancylobacter vacuolatus</name>
    <dbReference type="NCBI Taxonomy" id="223389"/>
    <lineage>
        <taxon>Bacteria</taxon>
        <taxon>Pseudomonadati</taxon>
        <taxon>Pseudomonadota</taxon>
        <taxon>Alphaproteobacteria</taxon>
        <taxon>Hyphomicrobiales</taxon>
        <taxon>Xanthobacteraceae</taxon>
        <taxon>Ancylobacter</taxon>
    </lineage>
</organism>
<dbReference type="PANTHER" id="PTHR43716:SF2">
    <property type="entry name" value="BLL6224 PROTEIN"/>
    <property type="match status" value="1"/>
</dbReference>
<evidence type="ECO:0000256" key="1">
    <source>
        <dbReference type="ARBA" id="ARBA00008000"/>
    </source>
</evidence>
<dbReference type="InterPro" id="IPR051264">
    <property type="entry name" value="FAD-oxidored/transferase_4"/>
</dbReference>
<comment type="similarity">
    <text evidence="1">Belongs to the FAD-binding oxidoreductase/transferase type 4 family.</text>
</comment>
<dbReference type="InterPro" id="IPR016166">
    <property type="entry name" value="FAD-bd_PCMH"/>
</dbReference>
<name>A0ABU0DC89_9HYPH</name>
<dbReference type="InterPro" id="IPR036318">
    <property type="entry name" value="FAD-bd_PCMH-like_sf"/>
</dbReference>
<dbReference type="SUPFAM" id="SSF55103">
    <property type="entry name" value="FAD-linked oxidases, C-terminal domain"/>
    <property type="match status" value="1"/>
</dbReference>
<dbReference type="InterPro" id="IPR016164">
    <property type="entry name" value="FAD-linked_Oxase-like_C"/>
</dbReference>
<dbReference type="SUPFAM" id="SSF56176">
    <property type="entry name" value="FAD-binding/transporter-associated domain-like"/>
    <property type="match status" value="1"/>
</dbReference>
<dbReference type="EMBL" id="JAUSUH010000001">
    <property type="protein sequence ID" value="MDQ0346035.1"/>
    <property type="molecule type" value="Genomic_DNA"/>
</dbReference>
<sequence length="476" mass="50023">MADMAEMDPIDRVLGSLPPELIAIDPDVVAKYLTDFRRFRTGAARAVLRPRSTAEVQAIVALCAAHGVPLVPQGGNTSYCAAATPSPEGGELVLSLERLNAVRAIDAANLSLTAEAGCVLSVLQEAADAAGLMLPLDLGSRQSCQLGGALSTNAGGISVLKYGMARDLVLGLEAVLPDGQILNVLQPLRKNNTGYDVKQMLLGAEGTLGIITAASLKLARMPAQTVTAFLAVEEIDTLTTLLARAQILTGENITSFEYVSHHSLSLLLAAQPGLRHPLETPAPHYVLMEAQTCSPVLGLEEAVGTLLEELMGEGLVSDGTLAAGGQQRDQLWYLREHIPEAEVANGGSVKHDVSVPTSALPSFITKASALVEAHSAGGRLSIYGHVGDGNVHFNVVAPVGAEPTVYKPWFEREVSPRIYDLAVAMGGSFGAEYGIGTVKLDLLDRYGDPAKLSMMRALKAALDPANMMNPGKVVRG</sequence>
<keyword evidence="6" id="KW-1185">Reference proteome</keyword>
<keyword evidence="3" id="KW-0274">FAD</keyword>
<dbReference type="InterPro" id="IPR016167">
    <property type="entry name" value="FAD-bd_PCMH_sub1"/>
</dbReference>
<reference evidence="5 6" key="1">
    <citation type="submission" date="2023-07" db="EMBL/GenBank/DDBJ databases">
        <title>Genomic Encyclopedia of Type Strains, Phase IV (KMG-IV): sequencing the most valuable type-strain genomes for metagenomic binning, comparative biology and taxonomic classification.</title>
        <authorList>
            <person name="Goeker M."/>
        </authorList>
    </citation>
    <scope>NUCLEOTIDE SEQUENCE [LARGE SCALE GENOMIC DNA]</scope>
    <source>
        <strain evidence="5 6">DSM 1277</strain>
    </source>
</reference>
<evidence type="ECO:0000259" key="4">
    <source>
        <dbReference type="PROSITE" id="PS51387"/>
    </source>
</evidence>
<dbReference type="Proteomes" id="UP001238467">
    <property type="component" value="Unassembled WGS sequence"/>
</dbReference>
<comment type="caution">
    <text evidence="5">The sequence shown here is derived from an EMBL/GenBank/DDBJ whole genome shotgun (WGS) entry which is preliminary data.</text>
</comment>
<dbReference type="Pfam" id="PF02913">
    <property type="entry name" value="FAD-oxidase_C"/>
    <property type="match status" value="1"/>
</dbReference>
<dbReference type="Gene3D" id="3.30.70.2190">
    <property type="match status" value="1"/>
</dbReference>
<keyword evidence="2" id="KW-0285">Flavoprotein</keyword>
<dbReference type="Gene3D" id="3.30.70.2740">
    <property type="match status" value="1"/>
</dbReference>
<dbReference type="Gene3D" id="3.30.43.10">
    <property type="entry name" value="Uridine Diphospho-n-acetylenolpyruvylglucosamine Reductase, domain 2"/>
    <property type="match status" value="1"/>
</dbReference>
<evidence type="ECO:0000313" key="5">
    <source>
        <dbReference type="EMBL" id="MDQ0346035.1"/>
    </source>
</evidence>
<gene>
    <name evidence="5" type="ORF">J2S76_000436</name>
</gene>
<evidence type="ECO:0000256" key="3">
    <source>
        <dbReference type="ARBA" id="ARBA00022827"/>
    </source>
</evidence>
<dbReference type="InterPro" id="IPR004113">
    <property type="entry name" value="FAD-bd_oxidored_4_C"/>
</dbReference>
<dbReference type="InterPro" id="IPR016171">
    <property type="entry name" value="Vanillyl_alc_oxidase_C-sub2"/>
</dbReference>